<accession>A0A437QFF6</accession>
<dbReference type="RefSeq" id="WP_127700644.1">
    <property type="nucleotide sequence ID" value="NZ_SACS01000024.1"/>
</dbReference>
<evidence type="ECO:0000313" key="2">
    <source>
        <dbReference type="EMBL" id="RVU33271.1"/>
    </source>
</evidence>
<name>A0A437QFF6_9GAMM</name>
<proteinExistence type="predicted"/>
<dbReference type="Gene3D" id="3.40.190.10">
    <property type="entry name" value="Periplasmic binding protein-like II"/>
    <property type="match status" value="1"/>
</dbReference>
<protein>
    <submittedName>
        <fullName evidence="2">Phosphate ABC transporter substrate-binding protein</fullName>
    </submittedName>
</protein>
<feature type="chain" id="PRO_5019484085" evidence="1">
    <location>
        <begin position="23"/>
        <end position="139"/>
    </location>
</feature>
<dbReference type="AlphaFoldDB" id="A0A437QFF6"/>
<organism evidence="2 3">
    <name type="scientific">Rheinheimera riviphila</name>
    <dbReference type="NCBI Taxonomy" id="1834037"/>
    <lineage>
        <taxon>Bacteria</taxon>
        <taxon>Pseudomonadati</taxon>
        <taxon>Pseudomonadota</taxon>
        <taxon>Gammaproteobacteria</taxon>
        <taxon>Chromatiales</taxon>
        <taxon>Chromatiaceae</taxon>
        <taxon>Rheinheimera</taxon>
    </lineage>
</organism>
<dbReference type="EMBL" id="SACS01000024">
    <property type="protein sequence ID" value="RVU33271.1"/>
    <property type="molecule type" value="Genomic_DNA"/>
</dbReference>
<sequence>MKNRILVLSTLLTTLGSTMVFAEVAVIVHPSNANALDAATVAKIYLGREKSFADGQSVVPMSLVETAPSSASFNDVVLKKSASQLKAYWSKLVFTGKGTPPKELTTEEEMLKLVAGNPSLIGFVDASKVDASVKVAFKF</sequence>
<dbReference type="Proteomes" id="UP000283077">
    <property type="component" value="Unassembled WGS sequence"/>
</dbReference>
<gene>
    <name evidence="2" type="ORF">EOE67_17595</name>
</gene>
<reference evidence="2 3" key="1">
    <citation type="submission" date="2019-01" db="EMBL/GenBank/DDBJ databases">
        <authorList>
            <person name="Chen W.-M."/>
        </authorList>
    </citation>
    <scope>NUCLEOTIDE SEQUENCE [LARGE SCALE GENOMIC DNA]</scope>
    <source>
        <strain evidence="2 3">KYPC3</strain>
    </source>
</reference>
<dbReference type="OrthoDB" id="5368544at2"/>
<feature type="signal peptide" evidence="1">
    <location>
        <begin position="1"/>
        <end position="22"/>
    </location>
</feature>
<comment type="caution">
    <text evidence="2">The sequence shown here is derived from an EMBL/GenBank/DDBJ whole genome shotgun (WGS) entry which is preliminary data.</text>
</comment>
<evidence type="ECO:0000256" key="1">
    <source>
        <dbReference type="SAM" id="SignalP"/>
    </source>
</evidence>
<dbReference type="SUPFAM" id="SSF53850">
    <property type="entry name" value="Periplasmic binding protein-like II"/>
    <property type="match status" value="1"/>
</dbReference>
<keyword evidence="3" id="KW-1185">Reference proteome</keyword>
<evidence type="ECO:0000313" key="3">
    <source>
        <dbReference type="Proteomes" id="UP000283077"/>
    </source>
</evidence>
<keyword evidence="1" id="KW-0732">Signal</keyword>